<keyword evidence="1" id="KW-0472">Membrane</keyword>
<evidence type="ECO:0000313" key="3">
    <source>
        <dbReference type="Proteomes" id="UP000634647"/>
    </source>
</evidence>
<accession>A0AAN4UQM8</accession>
<organism evidence="2 3">
    <name type="scientific">Allgaiera indica</name>
    <dbReference type="NCBI Taxonomy" id="765699"/>
    <lineage>
        <taxon>Bacteria</taxon>
        <taxon>Pseudomonadati</taxon>
        <taxon>Pseudomonadota</taxon>
        <taxon>Alphaproteobacteria</taxon>
        <taxon>Rhodobacterales</taxon>
        <taxon>Paracoccaceae</taxon>
        <taxon>Allgaiera</taxon>
    </lineage>
</organism>
<dbReference type="EMBL" id="BNAB01000006">
    <property type="protein sequence ID" value="GHE01344.1"/>
    <property type="molecule type" value="Genomic_DNA"/>
</dbReference>
<feature type="transmembrane region" description="Helical" evidence="1">
    <location>
        <begin position="69"/>
        <end position="90"/>
    </location>
</feature>
<keyword evidence="1" id="KW-1133">Transmembrane helix</keyword>
<sequence length="92" mass="9857">MRYWVQSVAGISPQSRHIHPLEMQAGEYAGRDCGQGCPPGDPRRGEAMQTIQSGYRGLSLLLKINFDRLFVVGTIIVGLLAGAFLGTAIAGL</sequence>
<keyword evidence="1" id="KW-0812">Transmembrane</keyword>
<dbReference type="AlphaFoldDB" id="A0AAN4UQM8"/>
<evidence type="ECO:0000256" key="1">
    <source>
        <dbReference type="SAM" id="Phobius"/>
    </source>
</evidence>
<dbReference type="Proteomes" id="UP000634647">
    <property type="component" value="Unassembled WGS sequence"/>
</dbReference>
<reference evidence="2" key="2">
    <citation type="submission" date="2023-06" db="EMBL/GenBank/DDBJ databases">
        <authorList>
            <person name="Sun Q."/>
            <person name="Zhou Y."/>
        </authorList>
    </citation>
    <scope>NUCLEOTIDE SEQUENCE</scope>
    <source>
        <strain evidence="2">CGMCC 1.10859</strain>
    </source>
</reference>
<gene>
    <name evidence="2" type="ORF">GCM10008024_16440</name>
</gene>
<reference evidence="2" key="1">
    <citation type="journal article" date="2014" name="Int. J. Syst. Evol. Microbiol.">
        <title>Complete genome sequence of Corynebacterium casei LMG S-19264T (=DSM 44701T), isolated from a smear-ripened cheese.</title>
        <authorList>
            <consortium name="US DOE Joint Genome Institute (JGI-PGF)"/>
            <person name="Walter F."/>
            <person name="Albersmeier A."/>
            <person name="Kalinowski J."/>
            <person name="Ruckert C."/>
        </authorList>
    </citation>
    <scope>NUCLEOTIDE SEQUENCE</scope>
    <source>
        <strain evidence="2">CGMCC 1.10859</strain>
    </source>
</reference>
<name>A0AAN4UQM8_9RHOB</name>
<evidence type="ECO:0000313" key="2">
    <source>
        <dbReference type="EMBL" id="GHE01344.1"/>
    </source>
</evidence>
<proteinExistence type="predicted"/>
<comment type="caution">
    <text evidence="2">The sequence shown here is derived from an EMBL/GenBank/DDBJ whole genome shotgun (WGS) entry which is preliminary data.</text>
</comment>
<protein>
    <submittedName>
        <fullName evidence="2">Uncharacterized protein</fullName>
    </submittedName>
</protein>